<dbReference type="Proteomes" id="UP001157502">
    <property type="component" value="Chromosome 8"/>
</dbReference>
<keyword evidence="2" id="KW-1185">Reference proteome</keyword>
<reference evidence="1" key="1">
    <citation type="submission" date="2021-05" db="EMBL/GenBank/DDBJ databases">
        <authorList>
            <person name="Pan Q."/>
            <person name="Jouanno E."/>
            <person name="Zahm M."/>
            <person name="Klopp C."/>
            <person name="Cabau C."/>
            <person name="Louis A."/>
            <person name="Berthelot C."/>
            <person name="Parey E."/>
            <person name="Roest Crollius H."/>
            <person name="Montfort J."/>
            <person name="Robinson-Rechavi M."/>
            <person name="Bouchez O."/>
            <person name="Lampietro C."/>
            <person name="Lopez Roques C."/>
            <person name="Donnadieu C."/>
            <person name="Postlethwait J."/>
            <person name="Bobe J."/>
            <person name="Dillon D."/>
            <person name="Chandos A."/>
            <person name="von Hippel F."/>
            <person name="Guiguen Y."/>
        </authorList>
    </citation>
    <scope>NUCLEOTIDE SEQUENCE</scope>
    <source>
        <strain evidence="1">YG-Jan2019</strain>
    </source>
</reference>
<comment type="caution">
    <text evidence="1">The sequence shown here is derived from an EMBL/GenBank/DDBJ whole genome shotgun (WGS) entry which is preliminary data.</text>
</comment>
<protein>
    <submittedName>
        <fullName evidence="1">Uncharacterized protein</fullName>
    </submittedName>
</protein>
<sequence length="1678" mass="183906">MPTTKGTGGPGSPRGQRYRPASEFDDATLAQKREYWRNKKREQRAKLSEVKRERSKATNRASKSSGGNLVDKTLNSMPLNSSGSCSMTGSAPPLLNSDGSYQNDVCSAPVILLKEKGSAISHHQNYTVGEAEQNSASANQKERWFQRIKLNKVLPPFEASGAGQEKGAMVCQMVVKSSPTGDAVIGDVTSARPNGALMNCSSPVSPGRSAARSLAPYKPEGGMTMFNGSSSVVVTESHLATQGVSTPGASTNTVHVQRRPLNANVARGSCQGTPGLVSKPGGRPRGMKVTPLVGKNCALAAVQGVRCIDDTSATPETEEERAAKRRENWRIKKREQRAKQAASLKKASERVRSTDMSFTKAPQASNVVIVRPTFTFSGPVQRQCVTRVRAPFVSAGRLLKNARAVATVAVKRESEDSSLAKLTACDTNRQTVDLNLQNHQEANATMQTCIASNIIGYKPAGEPITSLPGPVQFVNASRGLVRCRTPRQRFAESQRNFLGQRNMRRFPCHSAAFTTHNASRENPSETPEQMATRKREYWRVKKREQRAKLSVEVRAKMKERDGLLRRVKRYQSILEDMRNARLAGCTTFSQLTGNRPSHTSASETIGGFIKEDGTLTNNIPQIDLTVAAKDTGVDIAGCGGMRVNNSFATTHHQRQLLPSLPGDASSNMALSLPIRVNPPPLICPAQVKVSCPPIGMTLNKPPRLVSIKPSADFRGAPNSHSVVRPQNHFTLTHPQNAQNPYPGVPKAMTNSASCVMKMAVKASSASAVLNLDPALTEEEKMAKKREYWRVKKREQRAARANRLRQGAQARGNAASQKRRNQRIGRLSTAAPNVNTTVNNALAINPLSNTSVSVPPPKNKIKQERESTSVDAPCLPLELDCVDIKPPPPEPQLSEPTDMALSADSQATTLLAVASMKKLLEESLSTVADCKTEQPDCAPEQPDCVPEQPDCVPEQPDCVPEQPDCVPKQLPYKTEPQAFPSEDAQVQTEVKPNLPLLTLGDEEKVSISADLSLEVKGWQVDTDSLPPCQVAFRPLSPNPKDSPLFNGTEIPSFPAPAREPPSYLPAHTEAAVAGEPVLPYPRRAQRLRDKKTGHHHCCPPETPEHQTPRHHQQQQPPCQQDQYQVQQHQQPTRQQQQQQRQFYHHTPATADHNVTLQKREYWRIMKRQQRARKARQGGGALRQGDYSRRLALKAAQASSHFIKTQALRPGQKSGSFSLPAPPLLNPQPSPLLRPISPLAFGPQETNAAIPNMPSLLVVSPAHSDMGQPSDALQLKPPVNYSTISCSLAGHTGSSQTSLSFSNVSLPVEDGVDGPPLAKGKNGGLLLVESQPEAALGSSPDSPRVRKWRLQVQETADADPSPVATLSPPANPLTSIKLLPIHLPSEMSSFTPTQAPFTRQEVQNCQSGNDRNVQSSSTPHCLAKCPVYVSSMGPPKPVPGESEEETLRKKREYWRVKKKEQRARKAMKDRDLTEKRASTNWRPILPGGQTDRLHGLDTQEQDSNHWLNTAEDSELLLSTSTGTDMGYYPDSSHMEPLEDESELIHPDDATGDHYNGPFSDAVWRNRYLMDYDPLNQLLVCMVCGDLQYSHSLEGVRAHIEDSHPDTLSLEAPEHRRILEAWDEQVSRRERFFTSQLQQHSGTMGVDSANLPAEVEVLVDTEDASYMAMGKSSKAKTTRRP</sequence>
<proteinExistence type="predicted"/>
<name>A0ACC2GXH1_DALPE</name>
<evidence type="ECO:0000313" key="1">
    <source>
        <dbReference type="EMBL" id="KAJ8008110.1"/>
    </source>
</evidence>
<accession>A0ACC2GXH1</accession>
<organism evidence="1 2">
    <name type="scientific">Dallia pectoralis</name>
    <name type="common">Alaska blackfish</name>
    <dbReference type="NCBI Taxonomy" id="75939"/>
    <lineage>
        <taxon>Eukaryota</taxon>
        <taxon>Metazoa</taxon>
        <taxon>Chordata</taxon>
        <taxon>Craniata</taxon>
        <taxon>Vertebrata</taxon>
        <taxon>Euteleostomi</taxon>
        <taxon>Actinopterygii</taxon>
        <taxon>Neopterygii</taxon>
        <taxon>Teleostei</taxon>
        <taxon>Protacanthopterygii</taxon>
        <taxon>Esociformes</taxon>
        <taxon>Umbridae</taxon>
        <taxon>Dallia</taxon>
    </lineage>
</organism>
<gene>
    <name evidence="1" type="ORF">DPEC_G00101360</name>
</gene>
<evidence type="ECO:0000313" key="2">
    <source>
        <dbReference type="Proteomes" id="UP001157502"/>
    </source>
</evidence>
<dbReference type="EMBL" id="CM055735">
    <property type="protein sequence ID" value="KAJ8008110.1"/>
    <property type="molecule type" value="Genomic_DNA"/>
</dbReference>